<keyword evidence="2" id="KW-1185">Reference proteome</keyword>
<protein>
    <submittedName>
        <fullName evidence="3">Uncharacterized protein</fullName>
    </submittedName>
</protein>
<keyword evidence="1" id="KW-0812">Transmembrane</keyword>
<name>A0A915JFH8_ROMCU</name>
<organism evidence="2 3">
    <name type="scientific">Romanomermis culicivorax</name>
    <name type="common">Nematode worm</name>
    <dbReference type="NCBI Taxonomy" id="13658"/>
    <lineage>
        <taxon>Eukaryota</taxon>
        <taxon>Metazoa</taxon>
        <taxon>Ecdysozoa</taxon>
        <taxon>Nematoda</taxon>
        <taxon>Enoplea</taxon>
        <taxon>Dorylaimia</taxon>
        <taxon>Mermithida</taxon>
        <taxon>Mermithoidea</taxon>
        <taxon>Mermithidae</taxon>
        <taxon>Romanomermis</taxon>
    </lineage>
</organism>
<sequence>MKVKSQEEKNADTKKALLDKSVTCCSFDLQIELSIPCSQISQFCWVGKKALNACFMNNKLKDTDDNQVNWTKIVALRLLHSSYIFVWIVHLLISIRLRLLYCPSRRATHLHICTVVSALALIIVNYSPVDCFVE</sequence>
<keyword evidence="1" id="KW-0472">Membrane</keyword>
<evidence type="ECO:0000313" key="2">
    <source>
        <dbReference type="Proteomes" id="UP000887565"/>
    </source>
</evidence>
<evidence type="ECO:0000313" key="3">
    <source>
        <dbReference type="WBParaSite" id="nRc.2.0.1.t24301-RA"/>
    </source>
</evidence>
<evidence type="ECO:0000256" key="1">
    <source>
        <dbReference type="SAM" id="Phobius"/>
    </source>
</evidence>
<proteinExistence type="predicted"/>
<feature type="transmembrane region" description="Helical" evidence="1">
    <location>
        <begin position="74"/>
        <end position="95"/>
    </location>
</feature>
<reference evidence="3" key="1">
    <citation type="submission" date="2022-11" db="UniProtKB">
        <authorList>
            <consortium name="WormBaseParasite"/>
        </authorList>
    </citation>
    <scope>IDENTIFICATION</scope>
</reference>
<dbReference type="WBParaSite" id="nRc.2.0.1.t24301-RA">
    <property type="protein sequence ID" value="nRc.2.0.1.t24301-RA"/>
    <property type="gene ID" value="nRc.2.0.1.g24301"/>
</dbReference>
<feature type="transmembrane region" description="Helical" evidence="1">
    <location>
        <begin position="107"/>
        <end position="126"/>
    </location>
</feature>
<accession>A0A915JFH8</accession>
<dbReference type="AlphaFoldDB" id="A0A915JFH8"/>
<dbReference type="Proteomes" id="UP000887565">
    <property type="component" value="Unplaced"/>
</dbReference>
<keyword evidence="1" id="KW-1133">Transmembrane helix</keyword>